<sequence>MEVVRVRNVNIRKWCLGFKHKPEKICTVITELVDGMKWKYTQADETAIRWTNGPKERSYGELREVDGMKVVGLKVRDRRSKQEIACEQQANQHLLSLANAQTNSPTNV</sequence>
<evidence type="ECO:0000313" key="1">
    <source>
        <dbReference type="EMBL" id="OAF63101.1"/>
    </source>
</evidence>
<protein>
    <submittedName>
        <fullName evidence="1">Uncharacterized protein</fullName>
    </submittedName>
</protein>
<organism evidence="1">
    <name type="scientific">Pseudogymnoascus destructans</name>
    <dbReference type="NCBI Taxonomy" id="655981"/>
    <lineage>
        <taxon>Eukaryota</taxon>
        <taxon>Fungi</taxon>
        <taxon>Dikarya</taxon>
        <taxon>Ascomycota</taxon>
        <taxon>Pezizomycotina</taxon>
        <taxon>Leotiomycetes</taxon>
        <taxon>Thelebolales</taxon>
        <taxon>Thelebolaceae</taxon>
        <taxon>Pseudogymnoascus</taxon>
    </lineage>
</organism>
<dbReference type="GeneID" id="36283570"/>
<dbReference type="Proteomes" id="UP000077154">
    <property type="component" value="Unassembled WGS sequence"/>
</dbReference>
<name>A0A177AP12_9PEZI</name>
<dbReference type="RefSeq" id="XP_024328371.1">
    <property type="nucleotide sequence ID" value="XM_024464166.1"/>
</dbReference>
<dbReference type="EMBL" id="KV441386">
    <property type="protein sequence ID" value="OAF63101.1"/>
    <property type="molecule type" value="Genomic_DNA"/>
</dbReference>
<dbReference type="AlphaFoldDB" id="A0A177AP12"/>
<reference evidence="1" key="1">
    <citation type="submission" date="2016-03" db="EMBL/GenBank/DDBJ databases">
        <title>Updated assembly of Pseudogymnoascus destructans, the fungus causing white-nose syndrome of bats.</title>
        <authorList>
            <person name="Palmer J.M."/>
            <person name="Drees K.P."/>
            <person name="Foster J.T."/>
            <person name="Lindner D.L."/>
        </authorList>
    </citation>
    <scope>NUCLEOTIDE SEQUENCE [LARGE SCALE GENOMIC DNA]</scope>
    <source>
        <strain evidence="1">20631-21</strain>
    </source>
</reference>
<proteinExistence type="predicted"/>
<gene>
    <name evidence="1" type="ORF">VC83_00473</name>
</gene>
<accession>A0A177AP12</accession>